<dbReference type="GO" id="GO:0004523">
    <property type="term" value="F:RNA-DNA hybrid ribonuclease activity"/>
    <property type="evidence" value="ECO:0007669"/>
    <property type="project" value="InterPro"/>
</dbReference>
<dbReference type="GO" id="GO:0003676">
    <property type="term" value="F:nucleic acid binding"/>
    <property type="evidence" value="ECO:0007669"/>
    <property type="project" value="InterPro"/>
</dbReference>
<gene>
    <name evidence="2" type="ORF">A3E29_02525</name>
</gene>
<dbReference type="PROSITE" id="PS50879">
    <property type="entry name" value="RNASE_H_1"/>
    <property type="match status" value="1"/>
</dbReference>
<evidence type="ECO:0000259" key="1">
    <source>
        <dbReference type="PROSITE" id="PS50879"/>
    </source>
</evidence>
<dbReference type="Gene3D" id="3.30.420.10">
    <property type="entry name" value="Ribonuclease H-like superfamily/Ribonuclease H"/>
    <property type="match status" value="1"/>
</dbReference>
<sequence length="136" mass="14953">MNDKLIIYSDGGARGNPGPGGIGFVIFDAGGKELKRFKHYLGVATNNQAEYRALIAALIEANKLGFERVVCRLDSELVVRQLTGQYKIKEPGLKSLAAEVLALTQKFLQVEFNHVPRAQNKIADQLVNEALDEQQA</sequence>
<dbReference type="InterPro" id="IPR036397">
    <property type="entry name" value="RNaseH_sf"/>
</dbReference>
<comment type="caution">
    <text evidence="2">The sequence shown here is derived from an EMBL/GenBank/DDBJ whole genome shotgun (WGS) entry which is preliminary data.</text>
</comment>
<dbReference type="Pfam" id="PF13456">
    <property type="entry name" value="RVT_3"/>
    <property type="match status" value="1"/>
</dbReference>
<accession>A0A1F5PJI2</accession>
<dbReference type="InterPro" id="IPR012337">
    <property type="entry name" value="RNaseH-like_sf"/>
</dbReference>
<dbReference type="PANTHER" id="PTHR46387:SF2">
    <property type="entry name" value="RIBONUCLEASE HI"/>
    <property type="match status" value="1"/>
</dbReference>
<dbReference type="EMBL" id="MFEY01000007">
    <property type="protein sequence ID" value="OGE89964.1"/>
    <property type="molecule type" value="Genomic_DNA"/>
</dbReference>
<protein>
    <recommendedName>
        <fullName evidence="1">RNase H type-1 domain-containing protein</fullName>
    </recommendedName>
</protein>
<reference evidence="2 3" key="1">
    <citation type="journal article" date="2016" name="Nat. Commun.">
        <title>Thousands of microbial genomes shed light on interconnected biogeochemical processes in an aquifer system.</title>
        <authorList>
            <person name="Anantharaman K."/>
            <person name="Brown C.T."/>
            <person name="Hug L.A."/>
            <person name="Sharon I."/>
            <person name="Castelle C.J."/>
            <person name="Probst A.J."/>
            <person name="Thomas B.C."/>
            <person name="Singh A."/>
            <person name="Wilkins M.J."/>
            <person name="Karaoz U."/>
            <person name="Brodie E.L."/>
            <person name="Williams K.H."/>
            <person name="Hubbard S.S."/>
            <person name="Banfield J.F."/>
        </authorList>
    </citation>
    <scope>NUCLEOTIDE SEQUENCE [LARGE SCALE GENOMIC DNA]</scope>
</reference>
<dbReference type="CDD" id="cd09279">
    <property type="entry name" value="RNase_HI_like"/>
    <property type="match status" value="1"/>
</dbReference>
<feature type="domain" description="RNase H type-1" evidence="1">
    <location>
        <begin position="1"/>
        <end position="132"/>
    </location>
</feature>
<organism evidence="2 3">
    <name type="scientific">Candidatus Doudnabacteria bacterium RIFCSPHIGHO2_12_FULL_48_16</name>
    <dbReference type="NCBI Taxonomy" id="1817838"/>
    <lineage>
        <taxon>Bacteria</taxon>
        <taxon>Candidatus Doudnaibacteriota</taxon>
    </lineage>
</organism>
<dbReference type="AlphaFoldDB" id="A0A1F5PJI2"/>
<dbReference type="Proteomes" id="UP000177682">
    <property type="component" value="Unassembled WGS sequence"/>
</dbReference>
<dbReference type="PANTHER" id="PTHR46387">
    <property type="entry name" value="POLYNUCLEOTIDYL TRANSFERASE, RIBONUCLEASE H-LIKE SUPERFAMILY PROTEIN"/>
    <property type="match status" value="1"/>
</dbReference>
<dbReference type="SUPFAM" id="SSF53098">
    <property type="entry name" value="Ribonuclease H-like"/>
    <property type="match status" value="1"/>
</dbReference>
<evidence type="ECO:0000313" key="3">
    <source>
        <dbReference type="Proteomes" id="UP000177682"/>
    </source>
</evidence>
<name>A0A1F5PJI2_9BACT</name>
<proteinExistence type="predicted"/>
<dbReference type="InterPro" id="IPR002156">
    <property type="entry name" value="RNaseH_domain"/>
</dbReference>
<evidence type="ECO:0000313" key="2">
    <source>
        <dbReference type="EMBL" id="OGE89964.1"/>
    </source>
</evidence>